<evidence type="ECO:0000256" key="6">
    <source>
        <dbReference type="ARBA" id="ARBA00023136"/>
    </source>
</evidence>
<comment type="pathway">
    <text evidence="7">Protein modification; lipoprotein biosynthesis (diacylglyceryl transfer).</text>
</comment>
<feature type="transmembrane region" description="Helical" evidence="7">
    <location>
        <begin position="20"/>
        <end position="41"/>
    </location>
</feature>
<reference evidence="8 9" key="1">
    <citation type="journal article" date="2019" name="ISME J.">
        <title>Insights into ecological role of a new deltaproteobacterial order Candidatus Acidulodesulfobacterales by metagenomics and metatranscriptomics.</title>
        <authorList>
            <person name="Tan S."/>
            <person name="Liu J."/>
            <person name="Fang Y."/>
            <person name="Hedlund B.P."/>
            <person name="Lian Z.H."/>
            <person name="Huang L.Y."/>
            <person name="Li J.T."/>
            <person name="Huang L.N."/>
            <person name="Li W.J."/>
            <person name="Jiang H.C."/>
            <person name="Dong H.L."/>
            <person name="Shu W.S."/>
        </authorList>
    </citation>
    <scope>NUCLEOTIDE SEQUENCE [LARGE SCALE GENOMIC DNA]</scope>
    <source>
        <strain evidence="8">AP2</strain>
    </source>
</reference>
<evidence type="ECO:0000256" key="5">
    <source>
        <dbReference type="ARBA" id="ARBA00022989"/>
    </source>
</evidence>
<keyword evidence="8" id="KW-0449">Lipoprotein</keyword>
<dbReference type="GO" id="GO:0008961">
    <property type="term" value="F:phosphatidylglycerol-prolipoprotein diacylglyceryl transferase activity"/>
    <property type="evidence" value="ECO:0007669"/>
    <property type="project" value="UniProtKB-UniRule"/>
</dbReference>
<feature type="transmembrane region" description="Helical" evidence="7">
    <location>
        <begin position="204"/>
        <end position="221"/>
    </location>
</feature>
<dbReference type="PANTHER" id="PTHR30589:SF0">
    <property type="entry name" value="PHOSPHATIDYLGLYCEROL--PROLIPOPROTEIN DIACYLGLYCERYL TRANSFERASE"/>
    <property type="match status" value="1"/>
</dbReference>
<evidence type="ECO:0000256" key="4">
    <source>
        <dbReference type="ARBA" id="ARBA00022692"/>
    </source>
</evidence>
<keyword evidence="4 7" id="KW-0812">Transmembrane</keyword>
<comment type="similarity">
    <text evidence="1 7">Belongs to the Lgt family.</text>
</comment>
<gene>
    <name evidence="7 8" type="primary">lgt</name>
    <name evidence="8" type="ORF">EVJ46_08620</name>
</gene>
<dbReference type="EMBL" id="SGBC01000004">
    <property type="protein sequence ID" value="RZD15588.1"/>
    <property type="molecule type" value="Genomic_DNA"/>
</dbReference>
<proteinExistence type="inferred from homology"/>
<feature type="transmembrane region" description="Helical" evidence="7">
    <location>
        <begin position="53"/>
        <end position="77"/>
    </location>
</feature>
<comment type="subcellular location">
    <subcellularLocation>
        <location evidence="7">Cell membrane</location>
        <topology evidence="7">Multi-pass membrane protein</topology>
    </subcellularLocation>
</comment>
<comment type="catalytic activity">
    <reaction evidence="7">
        <text>L-cysteinyl-[prolipoprotein] + a 1,2-diacyl-sn-glycero-3-phospho-(1'-sn-glycerol) = an S-1,2-diacyl-sn-glyceryl-L-cysteinyl-[prolipoprotein] + sn-glycerol 1-phosphate + H(+)</text>
        <dbReference type="Rhea" id="RHEA:56712"/>
        <dbReference type="Rhea" id="RHEA-COMP:14679"/>
        <dbReference type="Rhea" id="RHEA-COMP:14680"/>
        <dbReference type="ChEBI" id="CHEBI:15378"/>
        <dbReference type="ChEBI" id="CHEBI:29950"/>
        <dbReference type="ChEBI" id="CHEBI:57685"/>
        <dbReference type="ChEBI" id="CHEBI:64716"/>
        <dbReference type="ChEBI" id="CHEBI:140658"/>
        <dbReference type="EC" id="2.5.1.145"/>
    </reaction>
</comment>
<dbReference type="InterPro" id="IPR001640">
    <property type="entry name" value="Lgt"/>
</dbReference>
<evidence type="ECO:0000256" key="2">
    <source>
        <dbReference type="ARBA" id="ARBA00022475"/>
    </source>
</evidence>
<keyword evidence="2 7" id="KW-1003">Cell membrane</keyword>
<keyword evidence="3 7" id="KW-0808">Transferase</keyword>
<accession>A0A519BEA3</accession>
<dbReference type="UniPathway" id="UPA00664"/>
<protein>
    <recommendedName>
        <fullName evidence="7">Phosphatidylglycerol--prolipoprotein diacylglyceryl transferase</fullName>
        <ecNumber evidence="7">2.5.1.145</ecNumber>
    </recommendedName>
</protein>
<organism evidence="8 9">
    <name type="scientific">Acididesulfobacter guangdongensis</name>
    <dbReference type="NCBI Taxonomy" id="2597225"/>
    <lineage>
        <taxon>Bacteria</taxon>
        <taxon>Deltaproteobacteria</taxon>
        <taxon>Candidatus Acidulodesulfobacterales</taxon>
        <taxon>Candidatus Acididesulfobacter</taxon>
    </lineage>
</organism>
<keyword evidence="5 7" id="KW-1133">Transmembrane helix</keyword>
<feature type="transmembrane region" description="Helical" evidence="7">
    <location>
        <begin position="228"/>
        <end position="246"/>
    </location>
</feature>
<evidence type="ECO:0000256" key="1">
    <source>
        <dbReference type="ARBA" id="ARBA00007150"/>
    </source>
</evidence>
<dbReference type="Proteomes" id="UP000316562">
    <property type="component" value="Unassembled WGS sequence"/>
</dbReference>
<dbReference type="EC" id="2.5.1.145" evidence="7"/>
<dbReference type="PANTHER" id="PTHR30589">
    <property type="entry name" value="PROLIPOPROTEIN DIACYLGLYCERYL TRANSFERASE"/>
    <property type="match status" value="1"/>
</dbReference>
<dbReference type="Pfam" id="PF01790">
    <property type="entry name" value="LGT"/>
    <property type="match status" value="1"/>
</dbReference>
<evidence type="ECO:0000313" key="9">
    <source>
        <dbReference type="Proteomes" id="UP000316562"/>
    </source>
</evidence>
<feature type="transmembrane region" description="Helical" evidence="7">
    <location>
        <begin position="266"/>
        <end position="284"/>
    </location>
</feature>
<comment type="caution">
    <text evidence="8">The sequence shown here is derived from an EMBL/GenBank/DDBJ whole genome shotgun (WGS) entry which is preliminary data.</text>
</comment>
<dbReference type="HAMAP" id="MF_01147">
    <property type="entry name" value="Lgt"/>
    <property type="match status" value="1"/>
</dbReference>
<name>A0A519BEA3_ACIG2</name>
<comment type="function">
    <text evidence="7">Catalyzes the transfer of the diacylglyceryl group from phosphatidylglycerol to the sulfhydryl group of the N-terminal cysteine of a prolipoprotein, the first step in the formation of mature lipoproteins.</text>
</comment>
<feature type="transmembrane region" description="Helical" evidence="7">
    <location>
        <begin position="89"/>
        <end position="112"/>
    </location>
</feature>
<keyword evidence="6 7" id="KW-0472">Membrane</keyword>
<feature type="binding site" evidence="7">
    <location>
        <position position="138"/>
    </location>
    <ligand>
        <name>a 1,2-diacyl-sn-glycero-3-phospho-(1'-sn-glycerol)</name>
        <dbReference type="ChEBI" id="CHEBI:64716"/>
    </ligand>
</feature>
<evidence type="ECO:0000313" key="8">
    <source>
        <dbReference type="EMBL" id="RZD15588.1"/>
    </source>
</evidence>
<dbReference type="AlphaFoldDB" id="A0A519BEA3"/>
<dbReference type="NCBIfam" id="TIGR00544">
    <property type="entry name" value="lgt"/>
    <property type="match status" value="1"/>
</dbReference>
<evidence type="ECO:0000256" key="7">
    <source>
        <dbReference type="HAMAP-Rule" id="MF_01147"/>
    </source>
</evidence>
<sequence length="289" mass="33222">MFNFNNWYAPNPIVKIGPLPVHWYGVLIGIGFIVGIAIAYYRAKSWGEDPENIINIMVFAIPLSIIFARLYYVVFAWGYYAKNPISVLYIWDGGLAIYGGEIGGLIALFIYTKVKKLNVWLYIDTFAPSLLLGQAIGRWGNFIDQQAFGYPVKWGLPIAKALRPVNAYAPKDFKKSLIFGLWGYPFQPSFPTNLTMYRYFEPSFFYESVPDFFGFIFLMWLSRKKPKVAGKILIGYLIWYGTTRFFTEGTRIDSLWLGNTMRISQIVSMFAVIGAVAVVIYRHYHYKNV</sequence>
<dbReference type="GO" id="GO:0005886">
    <property type="term" value="C:plasma membrane"/>
    <property type="evidence" value="ECO:0007669"/>
    <property type="project" value="UniProtKB-SubCell"/>
</dbReference>
<dbReference type="GO" id="GO:0042158">
    <property type="term" value="P:lipoprotein biosynthetic process"/>
    <property type="evidence" value="ECO:0007669"/>
    <property type="project" value="UniProtKB-UniRule"/>
</dbReference>
<evidence type="ECO:0000256" key="3">
    <source>
        <dbReference type="ARBA" id="ARBA00022679"/>
    </source>
</evidence>